<accession>A0ABR8E3D1</accession>
<keyword evidence="3" id="KW-1185">Reference proteome</keyword>
<dbReference type="EMBL" id="JACJSI010000412">
    <property type="protein sequence ID" value="MBD2536214.1"/>
    <property type="molecule type" value="Genomic_DNA"/>
</dbReference>
<sequence>MEALEAACDIPNCKQQLQRGVTPGVIDESSEDQEENRVFQVSRFLPHIIPTIRFTDAPEVYSLYQKAHEKLHKLWGNKNNKSEEKWQEIFRLKFANQGNPERFRQGFSEMLAVQYNPQADRAFEGELRKYADDLLKDGLCTQLENYLQQKQWKEADEETAWIFYQVMVKENYEDWDELLENFPCETLREINSLWLQSSNNKFGISIQAEIYQNLGSSSYGNYNWDVFGERVGWKQDSWLSYYKLMEKFEESNVQQKDEIWTSSPSLPALIYTQPNKWTDLTVRRRLFFGIFDIRKNIIFSRAKTCGF</sequence>
<evidence type="ECO:0000313" key="3">
    <source>
        <dbReference type="Proteomes" id="UP000623440"/>
    </source>
</evidence>
<dbReference type="PANTHER" id="PTHR34800:SF1">
    <property type="entry name" value="TETRAPYRROLE-BINDING PROTEIN, CHLOROPLASTIC"/>
    <property type="match status" value="1"/>
</dbReference>
<organism evidence="2 3">
    <name type="scientific">Nostoc flagelliforme FACHB-838</name>
    <dbReference type="NCBI Taxonomy" id="2692904"/>
    <lineage>
        <taxon>Bacteria</taxon>
        <taxon>Bacillati</taxon>
        <taxon>Cyanobacteriota</taxon>
        <taxon>Cyanophyceae</taxon>
        <taxon>Nostocales</taxon>
        <taxon>Nostocaceae</taxon>
        <taxon>Nostoc</taxon>
    </lineage>
</organism>
<comment type="caution">
    <text evidence="2">The sequence shown here is derived from an EMBL/GenBank/DDBJ whole genome shotgun (WGS) entry which is preliminary data.</text>
</comment>
<feature type="domain" description="GUN4-like" evidence="1">
    <location>
        <begin position="141"/>
        <end position="242"/>
    </location>
</feature>
<reference evidence="2 3" key="1">
    <citation type="journal article" date="2020" name="ISME J.">
        <title>Comparative genomics reveals insights into cyanobacterial evolution and habitat adaptation.</title>
        <authorList>
            <person name="Chen M.Y."/>
            <person name="Teng W.K."/>
            <person name="Zhao L."/>
            <person name="Hu C.X."/>
            <person name="Zhou Y.K."/>
            <person name="Han B.P."/>
            <person name="Song L.R."/>
            <person name="Shu W.S."/>
        </authorList>
    </citation>
    <scope>NUCLEOTIDE SEQUENCE [LARGE SCALE GENOMIC DNA]</scope>
    <source>
        <strain evidence="2 3">FACHB-838</strain>
    </source>
</reference>
<dbReference type="Pfam" id="PF05419">
    <property type="entry name" value="GUN4"/>
    <property type="match status" value="1"/>
</dbReference>
<dbReference type="CDD" id="cd16383">
    <property type="entry name" value="GUN4"/>
    <property type="match status" value="1"/>
</dbReference>
<gene>
    <name evidence="2" type="ORF">H6G97_45725</name>
</gene>
<evidence type="ECO:0000259" key="1">
    <source>
        <dbReference type="Pfam" id="PF05419"/>
    </source>
</evidence>
<dbReference type="Gene3D" id="1.25.40.620">
    <property type="match status" value="1"/>
</dbReference>
<protein>
    <submittedName>
        <fullName evidence="2">GUN4 domain-containing protein</fullName>
    </submittedName>
</protein>
<evidence type="ECO:0000313" key="2">
    <source>
        <dbReference type="EMBL" id="MBD2536214.1"/>
    </source>
</evidence>
<dbReference type="InterPro" id="IPR008629">
    <property type="entry name" value="GUN4-like"/>
</dbReference>
<proteinExistence type="predicted"/>
<dbReference type="Gene3D" id="1.10.10.1770">
    <property type="entry name" value="Gun4-like"/>
    <property type="match status" value="1"/>
</dbReference>
<dbReference type="SUPFAM" id="SSF140869">
    <property type="entry name" value="GUN4-like"/>
    <property type="match status" value="1"/>
</dbReference>
<dbReference type="InterPro" id="IPR037215">
    <property type="entry name" value="GUN4-like_sf"/>
</dbReference>
<dbReference type="PANTHER" id="PTHR34800">
    <property type="entry name" value="TETRAPYRROLE-BINDING PROTEIN, CHLOROPLASTIC"/>
    <property type="match status" value="1"/>
</dbReference>
<name>A0ABR8E3D1_9NOSO</name>
<dbReference type="Proteomes" id="UP000623440">
    <property type="component" value="Unassembled WGS sequence"/>
</dbReference>